<proteinExistence type="predicted"/>
<evidence type="ECO:0000313" key="3">
    <source>
        <dbReference type="EMBL" id="SVD42815.1"/>
    </source>
</evidence>
<feature type="non-terminal residue" evidence="3">
    <location>
        <position position="1"/>
    </location>
</feature>
<protein>
    <recommendedName>
        <fullName evidence="2">Putative regulatory protein FmdB zinc ribbon domain-containing protein</fullName>
    </recommendedName>
</protein>
<feature type="non-terminal residue" evidence="3">
    <location>
        <position position="80"/>
    </location>
</feature>
<gene>
    <name evidence="3" type="ORF">METZ01_LOCUS395669</name>
</gene>
<evidence type="ECO:0000256" key="1">
    <source>
        <dbReference type="SAM" id="MobiDB-lite"/>
    </source>
</evidence>
<reference evidence="3" key="1">
    <citation type="submission" date="2018-05" db="EMBL/GenBank/DDBJ databases">
        <authorList>
            <person name="Lanie J.A."/>
            <person name="Ng W.-L."/>
            <person name="Kazmierczak K.M."/>
            <person name="Andrzejewski T.M."/>
            <person name="Davidsen T.M."/>
            <person name="Wayne K.J."/>
            <person name="Tettelin H."/>
            <person name="Glass J.I."/>
            <person name="Rusch D."/>
            <person name="Podicherti R."/>
            <person name="Tsui H.-C.T."/>
            <person name="Winkler M.E."/>
        </authorList>
    </citation>
    <scope>NUCLEOTIDE SEQUENCE</scope>
</reference>
<organism evidence="3">
    <name type="scientific">marine metagenome</name>
    <dbReference type="NCBI Taxonomy" id="408172"/>
    <lineage>
        <taxon>unclassified sequences</taxon>
        <taxon>metagenomes</taxon>
        <taxon>ecological metagenomes</taxon>
    </lineage>
</organism>
<dbReference type="SMART" id="SM00834">
    <property type="entry name" value="CxxC_CXXC_SSSS"/>
    <property type="match status" value="1"/>
</dbReference>
<dbReference type="NCBIfam" id="TIGR02605">
    <property type="entry name" value="CxxC_CxxC_SSSS"/>
    <property type="match status" value="1"/>
</dbReference>
<sequence>VPIYEYSCNGCGHEFEVLVRQNTIPLCPKCAKKDLDRVPSLSSVHSPVTKQLGLRAAKRRDASQADERVRAQREYELNHD</sequence>
<dbReference type="Pfam" id="PF09723">
    <property type="entry name" value="Zn_ribbon_8"/>
    <property type="match status" value="1"/>
</dbReference>
<feature type="domain" description="Putative regulatory protein FmdB zinc ribbon" evidence="2">
    <location>
        <begin position="2"/>
        <end position="40"/>
    </location>
</feature>
<name>A0A382V9V3_9ZZZZ</name>
<evidence type="ECO:0000259" key="2">
    <source>
        <dbReference type="SMART" id="SM00834"/>
    </source>
</evidence>
<feature type="compositionally biased region" description="Basic and acidic residues" evidence="1">
    <location>
        <begin position="59"/>
        <end position="80"/>
    </location>
</feature>
<dbReference type="AlphaFoldDB" id="A0A382V9V3"/>
<dbReference type="EMBL" id="UINC01150002">
    <property type="protein sequence ID" value="SVD42815.1"/>
    <property type="molecule type" value="Genomic_DNA"/>
</dbReference>
<feature type="region of interest" description="Disordered" evidence="1">
    <location>
        <begin position="52"/>
        <end position="80"/>
    </location>
</feature>
<dbReference type="InterPro" id="IPR013429">
    <property type="entry name" value="Regulatory_FmdB_Zinc_ribbon"/>
</dbReference>
<accession>A0A382V9V3</accession>